<comment type="caution">
    <text evidence="2">The sequence shown here is derived from an EMBL/GenBank/DDBJ whole genome shotgun (WGS) entry which is preliminary data.</text>
</comment>
<feature type="region of interest" description="Disordered" evidence="1">
    <location>
        <begin position="1"/>
        <end position="20"/>
    </location>
</feature>
<proteinExistence type="predicted"/>
<sequence>MYISATTGENSGERSQAKQSRVERDFEKCADCRTANQFAVPPMHFTCPKHVMVLVCPICLDHEADYHAPKNCPAAGSARVLNRNPKVYFVPKEIKRDEILPSSSTSSSSKAEKK</sequence>
<organism evidence="2 3">
    <name type="scientific">Ancylostoma ceylanicum</name>
    <dbReference type="NCBI Taxonomy" id="53326"/>
    <lineage>
        <taxon>Eukaryota</taxon>
        <taxon>Metazoa</taxon>
        <taxon>Ecdysozoa</taxon>
        <taxon>Nematoda</taxon>
        <taxon>Chromadorea</taxon>
        <taxon>Rhabditida</taxon>
        <taxon>Rhabditina</taxon>
        <taxon>Rhabditomorpha</taxon>
        <taxon>Strongyloidea</taxon>
        <taxon>Ancylostomatidae</taxon>
        <taxon>Ancylostomatinae</taxon>
        <taxon>Ancylostoma</taxon>
    </lineage>
</organism>
<evidence type="ECO:0000313" key="3">
    <source>
        <dbReference type="Proteomes" id="UP000024635"/>
    </source>
</evidence>
<dbReference type="AlphaFoldDB" id="A0A016WM91"/>
<accession>A0A016WM91</accession>
<name>A0A016WM91_9BILA</name>
<evidence type="ECO:0000256" key="1">
    <source>
        <dbReference type="SAM" id="MobiDB-lite"/>
    </source>
</evidence>
<gene>
    <name evidence="2" type="primary">Acey_s0598.g461</name>
    <name evidence="2" type="ORF">Y032_0598g461</name>
</gene>
<feature type="compositionally biased region" description="Polar residues" evidence="1">
    <location>
        <begin position="1"/>
        <end position="10"/>
    </location>
</feature>
<dbReference type="Proteomes" id="UP000024635">
    <property type="component" value="Unassembled WGS sequence"/>
</dbReference>
<evidence type="ECO:0000313" key="2">
    <source>
        <dbReference type="EMBL" id="EYC40780.1"/>
    </source>
</evidence>
<keyword evidence="3" id="KW-1185">Reference proteome</keyword>
<feature type="compositionally biased region" description="Basic and acidic residues" evidence="1">
    <location>
        <begin position="11"/>
        <end position="20"/>
    </location>
</feature>
<protein>
    <recommendedName>
        <fullName evidence="4">Nanos-type domain-containing protein</fullName>
    </recommendedName>
</protein>
<dbReference type="OrthoDB" id="10433228at2759"/>
<dbReference type="EMBL" id="JARK01000198">
    <property type="protein sequence ID" value="EYC40780.1"/>
    <property type="molecule type" value="Genomic_DNA"/>
</dbReference>
<reference evidence="3" key="1">
    <citation type="journal article" date="2015" name="Nat. Genet.">
        <title>The genome and transcriptome of the zoonotic hookworm Ancylostoma ceylanicum identify infection-specific gene families.</title>
        <authorList>
            <person name="Schwarz E.M."/>
            <person name="Hu Y."/>
            <person name="Antoshechkin I."/>
            <person name="Miller M.M."/>
            <person name="Sternberg P.W."/>
            <person name="Aroian R.V."/>
        </authorList>
    </citation>
    <scope>NUCLEOTIDE SEQUENCE</scope>
    <source>
        <strain evidence="3">HY135</strain>
    </source>
</reference>
<evidence type="ECO:0008006" key="4">
    <source>
        <dbReference type="Google" id="ProtNLM"/>
    </source>
</evidence>